<accession>A0AAD9ADY2</accession>
<gene>
    <name evidence="2" type="ORF">CCHR01_11056</name>
</gene>
<evidence type="ECO:0000256" key="1">
    <source>
        <dbReference type="SAM" id="MobiDB-lite"/>
    </source>
</evidence>
<sequence length="368" mass="39183">MKDLDGKGPTRRANSAPSGSRSCPAAVTNAQHRLDDYIRSRESTALVGENASFLHSFPSCPALLSPNQYGRGIRLRRIETATGEGDGKEAPGWLAGRAGSDHPVLSCSYPYGDCDLKAHRTGVGGRCRAIRTALPVCDLLETPAMIGPQVLLQRAPSPVPSTPTQVSNSGRAEAAALWFLFRSGALGLNKRPGIRGQGKGVFPITAHPEGGNKGDKNNEGRNPENSRKPQARGKHGNEQQTRLEEGGLSQWLGVPSSTKISGPVGLPAASLLPAPPAHSAGTSSSSAVPLRIPPPNPQTDTLFRPGSRLFSKTSHHLNLTTSSTSHARQPPILSPLFFQPHYTFDRLPNYCYRSSSASSNKLPAITEF</sequence>
<dbReference type="Proteomes" id="UP001243330">
    <property type="component" value="Unassembled WGS sequence"/>
</dbReference>
<evidence type="ECO:0000313" key="2">
    <source>
        <dbReference type="EMBL" id="KAK1846328.1"/>
    </source>
</evidence>
<dbReference type="AlphaFoldDB" id="A0AAD9ADY2"/>
<proteinExistence type="predicted"/>
<feature type="compositionally biased region" description="Basic and acidic residues" evidence="1">
    <location>
        <begin position="210"/>
        <end position="227"/>
    </location>
</feature>
<evidence type="ECO:0000313" key="3">
    <source>
        <dbReference type="Proteomes" id="UP001243330"/>
    </source>
</evidence>
<dbReference type="EMBL" id="JAQOWY010000240">
    <property type="protein sequence ID" value="KAK1846328.1"/>
    <property type="molecule type" value="Genomic_DNA"/>
</dbReference>
<reference evidence="2" key="1">
    <citation type="submission" date="2023-01" db="EMBL/GenBank/DDBJ databases">
        <title>Colletotrichum chrysophilum M932 genome sequence.</title>
        <authorList>
            <person name="Baroncelli R."/>
        </authorList>
    </citation>
    <scope>NUCLEOTIDE SEQUENCE</scope>
    <source>
        <strain evidence="2">M932</strain>
    </source>
</reference>
<name>A0AAD9ADY2_9PEZI</name>
<feature type="compositionally biased region" description="Polar residues" evidence="1">
    <location>
        <begin position="12"/>
        <end position="21"/>
    </location>
</feature>
<comment type="caution">
    <text evidence="2">The sequence shown here is derived from an EMBL/GenBank/DDBJ whole genome shotgun (WGS) entry which is preliminary data.</text>
</comment>
<feature type="compositionally biased region" description="Basic and acidic residues" evidence="1">
    <location>
        <begin position="235"/>
        <end position="245"/>
    </location>
</feature>
<organism evidence="2 3">
    <name type="scientific">Colletotrichum chrysophilum</name>
    <dbReference type="NCBI Taxonomy" id="1836956"/>
    <lineage>
        <taxon>Eukaryota</taxon>
        <taxon>Fungi</taxon>
        <taxon>Dikarya</taxon>
        <taxon>Ascomycota</taxon>
        <taxon>Pezizomycotina</taxon>
        <taxon>Sordariomycetes</taxon>
        <taxon>Hypocreomycetidae</taxon>
        <taxon>Glomerellales</taxon>
        <taxon>Glomerellaceae</taxon>
        <taxon>Colletotrichum</taxon>
        <taxon>Colletotrichum gloeosporioides species complex</taxon>
    </lineage>
</organism>
<feature type="region of interest" description="Disordered" evidence="1">
    <location>
        <begin position="1"/>
        <end position="26"/>
    </location>
</feature>
<feature type="region of interest" description="Disordered" evidence="1">
    <location>
        <begin position="275"/>
        <end position="296"/>
    </location>
</feature>
<protein>
    <submittedName>
        <fullName evidence="2">Uncharacterized protein</fullName>
    </submittedName>
</protein>
<feature type="region of interest" description="Disordered" evidence="1">
    <location>
        <begin position="190"/>
        <end position="256"/>
    </location>
</feature>
<keyword evidence="3" id="KW-1185">Reference proteome</keyword>